<gene>
    <name evidence="2" type="ORF">EYF80_045636</name>
</gene>
<dbReference type="Proteomes" id="UP000314294">
    <property type="component" value="Unassembled WGS sequence"/>
</dbReference>
<proteinExistence type="predicted"/>
<comment type="caution">
    <text evidence="2">The sequence shown here is derived from an EMBL/GenBank/DDBJ whole genome shotgun (WGS) entry which is preliminary data.</text>
</comment>
<feature type="compositionally biased region" description="Basic and acidic residues" evidence="1">
    <location>
        <begin position="17"/>
        <end position="33"/>
    </location>
</feature>
<feature type="compositionally biased region" description="Polar residues" evidence="1">
    <location>
        <begin position="37"/>
        <end position="46"/>
    </location>
</feature>
<feature type="compositionally biased region" description="Low complexity" evidence="1">
    <location>
        <begin position="85"/>
        <end position="96"/>
    </location>
</feature>
<organism evidence="2 3">
    <name type="scientific">Liparis tanakae</name>
    <name type="common">Tanaka's snailfish</name>
    <dbReference type="NCBI Taxonomy" id="230148"/>
    <lineage>
        <taxon>Eukaryota</taxon>
        <taxon>Metazoa</taxon>
        <taxon>Chordata</taxon>
        <taxon>Craniata</taxon>
        <taxon>Vertebrata</taxon>
        <taxon>Euteleostomi</taxon>
        <taxon>Actinopterygii</taxon>
        <taxon>Neopterygii</taxon>
        <taxon>Teleostei</taxon>
        <taxon>Neoteleostei</taxon>
        <taxon>Acanthomorphata</taxon>
        <taxon>Eupercaria</taxon>
        <taxon>Perciformes</taxon>
        <taxon>Cottioidei</taxon>
        <taxon>Cottales</taxon>
        <taxon>Liparidae</taxon>
        <taxon>Liparis</taxon>
    </lineage>
</organism>
<feature type="region of interest" description="Disordered" evidence="1">
    <location>
        <begin position="17"/>
        <end position="96"/>
    </location>
</feature>
<feature type="compositionally biased region" description="Polar residues" evidence="1">
    <location>
        <begin position="53"/>
        <end position="67"/>
    </location>
</feature>
<evidence type="ECO:0000313" key="3">
    <source>
        <dbReference type="Proteomes" id="UP000314294"/>
    </source>
</evidence>
<sequence>MKRTDDEELVVGIFHHLDLHGPSDGGREEEWAESHQWAESQQWVESQQREESQQWAESHQWAESQQGHGVVGSRHIPRSRPPRSIRPMEIPFETLL</sequence>
<dbReference type="AlphaFoldDB" id="A0A4Z2FSH4"/>
<accession>A0A4Z2FSH4</accession>
<evidence type="ECO:0000313" key="2">
    <source>
        <dbReference type="EMBL" id="TNN44156.1"/>
    </source>
</evidence>
<dbReference type="EMBL" id="SRLO01000920">
    <property type="protein sequence ID" value="TNN44156.1"/>
    <property type="molecule type" value="Genomic_DNA"/>
</dbReference>
<name>A0A4Z2FSH4_9TELE</name>
<keyword evidence="3" id="KW-1185">Reference proteome</keyword>
<protein>
    <submittedName>
        <fullName evidence="2">Uncharacterized protein</fullName>
    </submittedName>
</protein>
<reference evidence="2 3" key="1">
    <citation type="submission" date="2019-03" db="EMBL/GenBank/DDBJ databases">
        <title>First draft genome of Liparis tanakae, snailfish: a comprehensive survey of snailfish specific genes.</title>
        <authorList>
            <person name="Kim W."/>
            <person name="Song I."/>
            <person name="Jeong J.-H."/>
            <person name="Kim D."/>
            <person name="Kim S."/>
            <person name="Ryu S."/>
            <person name="Song J.Y."/>
            <person name="Lee S.K."/>
        </authorList>
    </citation>
    <scope>NUCLEOTIDE SEQUENCE [LARGE SCALE GENOMIC DNA]</scope>
    <source>
        <tissue evidence="2">Muscle</tissue>
    </source>
</reference>
<evidence type="ECO:0000256" key="1">
    <source>
        <dbReference type="SAM" id="MobiDB-lite"/>
    </source>
</evidence>